<evidence type="ECO:0000313" key="2">
    <source>
        <dbReference type="EMBL" id="OEH76829.1"/>
    </source>
</evidence>
<feature type="compositionally biased region" description="Polar residues" evidence="1">
    <location>
        <begin position="290"/>
        <end position="303"/>
    </location>
</feature>
<dbReference type="Proteomes" id="UP000095192">
    <property type="component" value="Unassembled WGS sequence"/>
</dbReference>
<dbReference type="EMBL" id="JROU02001309">
    <property type="protein sequence ID" value="OEH76829.1"/>
    <property type="molecule type" value="Genomic_DNA"/>
</dbReference>
<proteinExistence type="predicted"/>
<gene>
    <name evidence="2" type="ORF">cyc_06691</name>
</gene>
<feature type="compositionally biased region" description="Low complexity" evidence="1">
    <location>
        <begin position="309"/>
        <end position="318"/>
    </location>
</feature>
<protein>
    <submittedName>
        <fullName evidence="2">Uncharacterized protein</fullName>
    </submittedName>
</protein>
<accession>A0A1D3D0A7</accession>
<dbReference type="VEuPathDB" id="ToxoDB:LOC34622801"/>
<dbReference type="VEuPathDB" id="ToxoDB:cyc_06691"/>
<feature type="region of interest" description="Disordered" evidence="1">
    <location>
        <begin position="285"/>
        <end position="318"/>
    </location>
</feature>
<name>A0A1D3D0A7_9EIME</name>
<reference evidence="2 3" key="1">
    <citation type="journal article" date="2016" name="BMC Genomics">
        <title>Comparative genomics reveals Cyclospora cayetanensis possesses coccidia-like metabolism and invasion components but unique surface antigens.</title>
        <authorList>
            <person name="Liu S."/>
            <person name="Wang L."/>
            <person name="Zheng H."/>
            <person name="Xu Z."/>
            <person name="Roellig D.M."/>
            <person name="Li N."/>
            <person name="Frace M.A."/>
            <person name="Tang K."/>
            <person name="Arrowood M.J."/>
            <person name="Moss D.M."/>
            <person name="Zhang L."/>
            <person name="Feng Y."/>
            <person name="Xiao L."/>
        </authorList>
    </citation>
    <scope>NUCLEOTIDE SEQUENCE [LARGE SCALE GENOMIC DNA]</scope>
    <source>
        <strain evidence="2 3">CHN_HEN01</strain>
    </source>
</reference>
<dbReference type="InParanoid" id="A0A1D3D0A7"/>
<evidence type="ECO:0000256" key="1">
    <source>
        <dbReference type="SAM" id="MobiDB-lite"/>
    </source>
</evidence>
<keyword evidence="3" id="KW-1185">Reference proteome</keyword>
<sequence length="748" mass="81084">MATRWVQPQLFPPSHARSTAPGSSRLLQKRCCSDQGDLKGCRFYASSNPSPKASGYQNISVRAATSPRGRNTVEVLIVSHSFDFPLAFGVEGGAIVVLSGRLCSVTHLIPPTSALPVPLGERREALTAHDLLAWAFTATCSHVHSLQYRLLMESETVGGKGTDLQRLLASCCRVNRKAKMVLELLGFRSAAALPHHLHAAVLQVLLLGSLGPFSANPPSPATAEALAESTSGAPQLLPLRSEGCAIQCLFAAWLLKTSKWLKASRLRYVVLLAVSHEAPSAKQEHVFADTSRSGRALSASQAGRHSRGASSGMAEMQQQQEEGRIPLHLLLVAFKAPQEPRLGEGGHAVDARMLQRLEPSEAFTIANTHRALCRRVPYGKTTQLVLAVEGLGGRLLVLGQPSYSTTVSSPGMTNQVTGSSPLEHLAHLVNTMAPFCGPPRPSRWRGLLQLFAAAVAADGLDSPASLPVFVYNGAKSEARLKRRQRPLQETTGAVEEVASDHIAAFPQTALSALPRRVSLVTLLVRCTVAACCALCRPLTLIMRLPATADAVSPTEGPRFGDAARAVSMADCKTCSLLPDNRDKDQCSSKGCAFHSSWAVHNTRMSRGPSFHWNAPSDLPHHQRTLRQLIDEEQIALASLALRERCHKVALLQQEHQMLYQQSSRAPMDERGQLFPQVCLCQHTTWFLPLYLLKRILMSQTLRRLKNLPSEIMFSVYPVVDCVHANPGSPLDKRNGEAIVDAVLCGAPV</sequence>
<dbReference type="AlphaFoldDB" id="A0A1D3D0A7"/>
<organism evidence="2 3">
    <name type="scientific">Cyclospora cayetanensis</name>
    <dbReference type="NCBI Taxonomy" id="88456"/>
    <lineage>
        <taxon>Eukaryota</taxon>
        <taxon>Sar</taxon>
        <taxon>Alveolata</taxon>
        <taxon>Apicomplexa</taxon>
        <taxon>Conoidasida</taxon>
        <taxon>Coccidia</taxon>
        <taxon>Eucoccidiorida</taxon>
        <taxon>Eimeriorina</taxon>
        <taxon>Eimeriidae</taxon>
        <taxon>Cyclospora</taxon>
    </lineage>
</organism>
<comment type="caution">
    <text evidence="2">The sequence shown here is derived from an EMBL/GenBank/DDBJ whole genome shotgun (WGS) entry which is preliminary data.</text>
</comment>
<evidence type="ECO:0000313" key="3">
    <source>
        <dbReference type="Proteomes" id="UP000095192"/>
    </source>
</evidence>